<reference evidence="7 8" key="1">
    <citation type="submission" date="2020-10" db="EMBL/GenBank/DDBJ databases">
        <title>Connecting structure to function with the recovery of over 1000 high-quality activated sludge metagenome-assembled genomes encoding full-length rRNA genes using long-read sequencing.</title>
        <authorList>
            <person name="Singleton C.M."/>
            <person name="Petriglieri F."/>
            <person name="Kristensen J.M."/>
            <person name="Kirkegaard R.H."/>
            <person name="Michaelsen T.Y."/>
            <person name="Andersen M.H."/>
            <person name="Karst S.M."/>
            <person name="Dueholm M.S."/>
            <person name="Nielsen P.H."/>
            <person name="Albertsen M."/>
        </authorList>
    </citation>
    <scope>NUCLEOTIDE SEQUENCE [LARGE SCALE GENOMIC DNA]</scope>
    <source>
        <strain evidence="7">Ribe_18-Q3-R11-54_BAT3C.373</strain>
    </source>
</reference>
<evidence type="ECO:0000313" key="7">
    <source>
        <dbReference type="EMBL" id="MBK9717716.1"/>
    </source>
</evidence>
<dbReference type="AlphaFoldDB" id="A0A9D7XEK4"/>
<comment type="caution">
    <text evidence="7">The sequence shown here is derived from an EMBL/GenBank/DDBJ whole genome shotgun (WGS) entry which is preliminary data.</text>
</comment>
<keyword evidence="4 6" id="KW-1133">Transmembrane helix</keyword>
<dbReference type="PANTHER" id="PTHR30238:SF0">
    <property type="entry name" value="THYLAKOID MEMBRANE PROTEIN TERC, CHLOROPLASTIC"/>
    <property type="match status" value="1"/>
</dbReference>
<feature type="transmembrane region" description="Helical" evidence="6">
    <location>
        <begin position="38"/>
        <end position="59"/>
    </location>
</feature>
<feature type="transmembrane region" description="Helical" evidence="6">
    <location>
        <begin position="278"/>
        <end position="300"/>
    </location>
</feature>
<dbReference type="Proteomes" id="UP000808349">
    <property type="component" value="Unassembled WGS sequence"/>
</dbReference>
<evidence type="ECO:0000256" key="1">
    <source>
        <dbReference type="ARBA" id="ARBA00004141"/>
    </source>
</evidence>
<gene>
    <name evidence="7" type="ORF">IPO85_09420</name>
</gene>
<feature type="transmembrane region" description="Helical" evidence="6">
    <location>
        <begin position="6"/>
        <end position="26"/>
    </location>
</feature>
<dbReference type="Pfam" id="PF03741">
    <property type="entry name" value="TerC"/>
    <property type="match status" value="1"/>
</dbReference>
<evidence type="ECO:0000256" key="6">
    <source>
        <dbReference type="SAM" id="Phobius"/>
    </source>
</evidence>
<dbReference type="InterPro" id="IPR005496">
    <property type="entry name" value="Integral_membrane_TerC"/>
</dbReference>
<evidence type="ECO:0000256" key="5">
    <source>
        <dbReference type="ARBA" id="ARBA00023136"/>
    </source>
</evidence>
<name>A0A9D7XEK4_9BACT</name>
<evidence type="ECO:0000256" key="4">
    <source>
        <dbReference type="ARBA" id="ARBA00022989"/>
    </source>
</evidence>
<evidence type="ECO:0000256" key="3">
    <source>
        <dbReference type="ARBA" id="ARBA00022692"/>
    </source>
</evidence>
<protein>
    <submittedName>
        <fullName evidence="7">TerC family protein</fullName>
    </submittedName>
</protein>
<feature type="transmembrane region" description="Helical" evidence="6">
    <location>
        <begin position="71"/>
        <end position="91"/>
    </location>
</feature>
<dbReference type="NCBIfam" id="TIGR03718">
    <property type="entry name" value="R_switched_Alx"/>
    <property type="match status" value="1"/>
</dbReference>
<dbReference type="EMBL" id="JADKFW010000005">
    <property type="protein sequence ID" value="MBK9717716.1"/>
    <property type="molecule type" value="Genomic_DNA"/>
</dbReference>
<evidence type="ECO:0000313" key="8">
    <source>
        <dbReference type="Proteomes" id="UP000808349"/>
    </source>
</evidence>
<evidence type="ECO:0000256" key="2">
    <source>
        <dbReference type="ARBA" id="ARBA00007511"/>
    </source>
</evidence>
<feature type="transmembrane region" description="Helical" evidence="6">
    <location>
        <begin position="189"/>
        <end position="210"/>
    </location>
</feature>
<dbReference type="PANTHER" id="PTHR30238">
    <property type="entry name" value="MEMBRANE BOUND PREDICTED REDOX MODULATOR"/>
    <property type="match status" value="1"/>
</dbReference>
<dbReference type="InterPro" id="IPR022369">
    <property type="entry name" value="Integral_membrane_TerC_rswitch"/>
</dbReference>
<feature type="transmembrane region" description="Helical" evidence="6">
    <location>
        <begin position="131"/>
        <end position="149"/>
    </location>
</feature>
<comment type="subcellular location">
    <subcellularLocation>
        <location evidence="1">Membrane</location>
        <topology evidence="1">Multi-pass membrane protein</topology>
    </subcellularLocation>
</comment>
<sequence length="312" mass="35317">MTTEPIFWILFLLFMAAMLALDLGIFNKKSQDVSFKKSLLWTTVWIGLAMIFNLIVYQWKGPDKAIEFLTGYLIELSLSVDNLFVFILIFGYFHVPTKYQHKILFWGIIGALIFRAIFIFAGVALLNQFHWMIYLFGGILVISGIKMLFQSDKKLEPEKNPILNLFKRFFPVADHNEGSKFFLKQQGKWFATPLFLVLILVETTDIIFAVDSVPAILAITTDTFIVFTSNAFAILGLRSLFFSLAGIIKLFRFLHYGLASILIFIGLKMTLADVYKIPIMYALIAVLSILVISVIASLLIPANNNKASTPNA</sequence>
<organism evidence="7 8">
    <name type="scientific">Candidatus Defluviibacterium haderslevense</name>
    <dbReference type="NCBI Taxonomy" id="2981993"/>
    <lineage>
        <taxon>Bacteria</taxon>
        <taxon>Pseudomonadati</taxon>
        <taxon>Bacteroidota</taxon>
        <taxon>Saprospiria</taxon>
        <taxon>Saprospirales</taxon>
        <taxon>Saprospiraceae</taxon>
        <taxon>Candidatus Defluviibacterium</taxon>
    </lineage>
</organism>
<feature type="transmembrane region" description="Helical" evidence="6">
    <location>
        <begin position="216"/>
        <end position="241"/>
    </location>
</feature>
<dbReference type="GO" id="GO:0016020">
    <property type="term" value="C:membrane"/>
    <property type="evidence" value="ECO:0007669"/>
    <property type="project" value="UniProtKB-SubCell"/>
</dbReference>
<feature type="transmembrane region" description="Helical" evidence="6">
    <location>
        <begin position="103"/>
        <end position="125"/>
    </location>
</feature>
<feature type="transmembrane region" description="Helical" evidence="6">
    <location>
        <begin position="253"/>
        <end position="272"/>
    </location>
</feature>
<keyword evidence="3 6" id="KW-0812">Transmembrane</keyword>
<proteinExistence type="inferred from homology"/>
<comment type="similarity">
    <text evidence="2">Belongs to the TerC family.</text>
</comment>
<accession>A0A9D7XEK4</accession>
<keyword evidence="5 6" id="KW-0472">Membrane</keyword>